<comment type="subcellular location">
    <subcellularLocation>
        <location evidence="1">Membrane</location>
        <topology evidence="1">Multi-pass membrane protein</topology>
    </subcellularLocation>
</comment>
<evidence type="ECO:0000313" key="5">
    <source>
        <dbReference type="EMBL" id="NYD73510.1"/>
    </source>
</evidence>
<sequence length="43" mass="4632">MLSPWLLPPIVAVIPLFTLLRTLSLNNTLPGLTLVYALGGADR</sequence>
<keyword evidence="6" id="KW-1185">Reference proteome</keyword>
<keyword evidence="2" id="KW-0812">Transmembrane</keyword>
<keyword evidence="3" id="KW-1133">Transmembrane helix</keyword>
<evidence type="ECO:0000256" key="4">
    <source>
        <dbReference type="ARBA" id="ARBA00023136"/>
    </source>
</evidence>
<evidence type="ECO:0000256" key="3">
    <source>
        <dbReference type="ARBA" id="ARBA00022989"/>
    </source>
</evidence>
<reference evidence="5 6" key="1">
    <citation type="submission" date="2020-07" db="EMBL/GenBank/DDBJ databases">
        <title>Sequencing the genomes of 1000 actinobacteria strains.</title>
        <authorList>
            <person name="Klenk H.-P."/>
        </authorList>
    </citation>
    <scope>NUCLEOTIDE SEQUENCE [LARGE SCALE GENOMIC DNA]</scope>
    <source>
        <strain evidence="5 6">DSM 23871</strain>
    </source>
</reference>
<organism evidence="5 6">
    <name type="scientific">Leifsonia soli</name>
    <dbReference type="NCBI Taxonomy" id="582665"/>
    <lineage>
        <taxon>Bacteria</taxon>
        <taxon>Bacillati</taxon>
        <taxon>Actinomycetota</taxon>
        <taxon>Actinomycetes</taxon>
        <taxon>Micrococcales</taxon>
        <taxon>Microbacteriaceae</taxon>
        <taxon>Leifsonia</taxon>
    </lineage>
</organism>
<protein>
    <submittedName>
        <fullName evidence="5">ABC-type maltose transport system permease subunit</fullName>
    </submittedName>
</protein>
<comment type="caution">
    <text evidence="5">The sequence shown here is derived from an EMBL/GenBank/DDBJ whole genome shotgun (WGS) entry which is preliminary data.</text>
</comment>
<evidence type="ECO:0000256" key="2">
    <source>
        <dbReference type="ARBA" id="ARBA00022692"/>
    </source>
</evidence>
<dbReference type="SUPFAM" id="SSF161098">
    <property type="entry name" value="MetI-like"/>
    <property type="match status" value="1"/>
</dbReference>
<dbReference type="EMBL" id="JACCBJ010000001">
    <property type="protein sequence ID" value="NYD73510.1"/>
    <property type="molecule type" value="Genomic_DNA"/>
</dbReference>
<proteinExistence type="predicted"/>
<dbReference type="AlphaFoldDB" id="A0A852SYH2"/>
<accession>A0A852SYH2</accession>
<name>A0A852SYH2_9MICO</name>
<dbReference type="GO" id="GO:0016020">
    <property type="term" value="C:membrane"/>
    <property type="evidence" value="ECO:0007669"/>
    <property type="project" value="UniProtKB-SubCell"/>
</dbReference>
<dbReference type="RefSeq" id="WP_281363845.1">
    <property type="nucleotide sequence ID" value="NZ_BAAAPX010000001.1"/>
</dbReference>
<gene>
    <name evidence="5" type="ORF">BJ963_001029</name>
</gene>
<keyword evidence="4" id="KW-0472">Membrane</keyword>
<dbReference type="InterPro" id="IPR035906">
    <property type="entry name" value="MetI-like_sf"/>
</dbReference>
<evidence type="ECO:0000313" key="6">
    <source>
        <dbReference type="Proteomes" id="UP000589620"/>
    </source>
</evidence>
<dbReference type="Proteomes" id="UP000589620">
    <property type="component" value="Unassembled WGS sequence"/>
</dbReference>
<evidence type="ECO:0000256" key="1">
    <source>
        <dbReference type="ARBA" id="ARBA00004141"/>
    </source>
</evidence>